<proteinExistence type="predicted"/>
<accession>A0A2H1WIH7</accession>
<name>A0A2H1WIH7_SPOFR</name>
<dbReference type="EMBL" id="ODYU01008889">
    <property type="protein sequence ID" value="SOQ52871.1"/>
    <property type="molecule type" value="Genomic_DNA"/>
</dbReference>
<organism evidence="1">
    <name type="scientific">Spodoptera frugiperda</name>
    <name type="common">Fall armyworm</name>
    <dbReference type="NCBI Taxonomy" id="7108"/>
    <lineage>
        <taxon>Eukaryota</taxon>
        <taxon>Metazoa</taxon>
        <taxon>Ecdysozoa</taxon>
        <taxon>Arthropoda</taxon>
        <taxon>Hexapoda</taxon>
        <taxon>Insecta</taxon>
        <taxon>Pterygota</taxon>
        <taxon>Neoptera</taxon>
        <taxon>Endopterygota</taxon>
        <taxon>Lepidoptera</taxon>
        <taxon>Glossata</taxon>
        <taxon>Ditrysia</taxon>
        <taxon>Noctuoidea</taxon>
        <taxon>Noctuidae</taxon>
        <taxon>Amphipyrinae</taxon>
        <taxon>Spodoptera</taxon>
    </lineage>
</organism>
<evidence type="ECO:0000313" key="1">
    <source>
        <dbReference type="EMBL" id="SOQ52871.1"/>
    </source>
</evidence>
<gene>
    <name evidence="1" type="ORF">SFRICE_014016</name>
</gene>
<reference evidence="1" key="1">
    <citation type="submission" date="2016-07" db="EMBL/GenBank/DDBJ databases">
        <authorList>
            <person name="Bretaudeau A."/>
        </authorList>
    </citation>
    <scope>NUCLEOTIDE SEQUENCE</scope>
    <source>
        <strain evidence="1">Rice</strain>
        <tissue evidence="1">Whole body</tissue>
    </source>
</reference>
<protein>
    <submittedName>
        <fullName evidence="1">SFRICE_014016</fullName>
    </submittedName>
</protein>
<sequence>MIFSVGALTNIELHIHVHPDPKQQFMDHTKSCSVRESNTLHVAWQPVDQPPRQPCLHALHCTQQVHITAREYHPMTFLTLGEA</sequence>
<dbReference type="AlphaFoldDB" id="A0A2H1WIH7"/>